<evidence type="ECO:0000313" key="3">
    <source>
        <dbReference type="EMBL" id="CAB4191203.1"/>
    </source>
</evidence>
<dbReference type="EMBL" id="LR796453">
    <property type="protein sequence ID" value="CAB4145278.1"/>
    <property type="molecule type" value="Genomic_DNA"/>
</dbReference>
<dbReference type="EMBL" id="LR797169">
    <property type="protein sequence ID" value="CAB4191203.1"/>
    <property type="molecule type" value="Genomic_DNA"/>
</dbReference>
<dbReference type="EMBL" id="LR797535">
    <property type="protein sequence ID" value="CAB4223100.1"/>
    <property type="molecule type" value="Genomic_DNA"/>
</dbReference>
<proteinExistence type="predicted"/>
<evidence type="ECO:0000313" key="2">
    <source>
        <dbReference type="EMBL" id="CAB4176854.1"/>
    </source>
</evidence>
<evidence type="ECO:0000313" key="5">
    <source>
        <dbReference type="EMBL" id="CAB5220508.1"/>
    </source>
</evidence>
<protein>
    <submittedName>
        <fullName evidence="5">Uncharacterized protein</fullName>
    </submittedName>
</protein>
<evidence type="ECO:0000313" key="1">
    <source>
        <dbReference type="EMBL" id="CAB4145278.1"/>
    </source>
</evidence>
<accession>A0A6J7WUJ2</accession>
<dbReference type="EMBL" id="LR796931">
    <property type="protein sequence ID" value="CAB4176854.1"/>
    <property type="molecule type" value="Genomic_DNA"/>
</dbReference>
<evidence type="ECO:0000313" key="4">
    <source>
        <dbReference type="EMBL" id="CAB4223100.1"/>
    </source>
</evidence>
<name>A0A6J7WUJ2_9CAUD</name>
<sequence length="67" mass="7886">MSSLQAAKEITEKMRWHESEIIRINSERRELIRKAWREEGVAQAKIAVALGITNQTIWNEIHKKDNE</sequence>
<gene>
    <name evidence="3" type="ORF">UFOVP1219_30</name>
    <name evidence="4" type="ORF">UFOVP1671_5</name>
    <name evidence="5" type="ORF">UFOVP358_28</name>
    <name evidence="1" type="ORF">UFOVP476_2</name>
    <name evidence="2" type="ORF">UFOVP986_73</name>
</gene>
<dbReference type="EMBL" id="LR798290">
    <property type="protein sequence ID" value="CAB5220508.1"/>
    <property type="molecule type" value="Genomic_DNA"/>
</dbReference>
<organism evidence="5">
    <name type="scientific">uncultured Caudovirales phage</name>
    <dbReference type="NCBI Taxonomy" id="2100421"/>
    <lineage>
        <taxon>Viruses</taxon>
        <taxon>Duplodnaviria</taxon>
        <taxon>Heunggongvirae</taxon>
        <taxon>Uroviricota</taxon>
        <taxon>Caudoviricetes</taxon>
        <taxon>Peduoviridae</taxon>
        <taxon>Maltschvirus</taxon>
        <taxon>Maltschvirus maltsch</taxon>
    </lineage>
</organism>
<reference evidence="5" key="1">
    <citation type="submission" date="2020-05" db="EMBL/GenBank/DDBJ databases">
        <authorList>
            <person name="Chiriac C."/>
            <person name="Salcher M."/>
            <person name="Ghai R."/>
            <person name="Kavagutti S V."/>
        </authorList>
    </citation>
    <scope>NUCLEOTIDE SEQUENCE</scope>
</reference>